<dbReference type="VEuPathDB" id="CryptoDB:Cvel_34512"/>
<reference evidence="3" key="1">
    <citation type="submission" date="2014-11" db="EMBL/GenBank/DDBJ databases">
        <title>Molecular phylogeny of cliff fern family Woodsiaceae with morphological implications.</title>
        <authorList>
            <person name="Shao Y.-Z."/>
            <person name="Wei R."/>
            <person name="Zhang X.-C."/>
        </authorList>
    </citation>
    <scope>NUCLEOTIDE SEQUENCE</scope>
</reference>
<evidence type="ECO:0000256" key="1">
    <source>
        <dbReference type="SAM" id="MobiDB-lite"/>
    </source>
</evidence>
<protein>
    <recommendedName>
        <fullName evidence="4">Pectate lyase superfamily protein domain-containing protein</fullName>
    </recommendedName>
</protein>
<feature type="chain" id="PRO_5005508307" description="Pectate lyase superfamily protein domain-containing protein" evidence="2">
    <location>
        <begin position="29"/>
        <end position="453"/>
    </location>
</feature>
<dbReference type="EMBL" id="CDMZ01004674">
    <property type="protein sequence ID" value="CUC10590.1"/>
    <property type="molecule type" value="Genomic_DNA"/>
</dbReference>
<feature type="region of interest" description="Disordered" evidence="1">
    <location>
        <begin position="306"/>
        <end position="325"/>
    </location>
</feature>
<evidence type="ECO:0000256" key="2">
    <source>
        <dbReference type="SAM" id="SignalP"/>
    </source>
</evidence>
<name>A0A0K6SAJ1_9ALVE</name>
<evidence type="ECO:0008006" key="4">
    <source>
        <dbReference type="Google" id="ProtNLM"/>
    </source>
</evidence>
<keyword evidence="2" id="KW-0732">Signal</keyword>
<feature type="signal peptide" evidence="2">
    <location>
        <begin position="1"/>
        <end position="28"/>
    </location>
</feature>
<gene>
    <name evidence="3" type="ORF">Cvel_34512.t1.CR2</name>
</gene>
<dbReference type="AlphaFoldDB" id="A0A0K6SAJ1"/>
<dbReference type="CDD" id="cd23669">
    <property type="entry name" value="GH55_SacteLam55A-like"/>
    <property type="match status" value="1"/>
</dbReference>
<sequence length="453" mass="48467">MTLFHNLVISTCLLVCVAVGLNPPEANPQPNPPSWPPSVRVFNPDDPIEQIQSAVDAAFEINGGDGDKGQFSTARFAFLFTPGTYPVDVPVGYYTHIMGLGLSPDDTVISGPKGVHCEEGTKRFDVGALNTFWRAAENFRSTSRFNWFGGETGMLWAVSQASPLRRVNVDGDLLLFQAAEQDNEITIDNSTALVYEDENGVLVAGYSSGGFLADSAVEGRVKSGSQQQWLSRNSQIQGGWEGSNWNIVFVGTTGAPPSHCGKDGGQPYVTVDETPLIAEKPFLSVDERGQYSLLVPPVVKGTKGVSFDLSGKGNRRKTQGKTKKEQPVQIDFSQVYVANNATDSAESINDHLRLGFHVVITPGVYSLEAPLTVVHENQVVLGIGLPSLIPSAGVSSVLQISRKAEGARVAGLLVEAGRGGDREDVLVDIGVDFEGVDEGRGQLVGEFLVCSTD</sequence>
<accession>A0A0K6SAJ1</accession>
<evidence type="ECO:0000313" key="3">
    <source>
        <dbReference type="EMBL" id="CUC10590.1"/>
    </source>
</evidence>
<proteinExistence type="predicted"/>
<dbReference type="InterPro" id="IPR059186">
    <property type="entry name" value="SACTE_4363"/>
</dbReference>
<organism evidence="3">
    <name type="scientific">Chromera velia CCMP2878</name>
    <dbReference type="NCBI Taxonomy" id="1169474"/>
    <lineage>
        <taxon>Eukaryota</taxon>
        <taxon>Sar</taxon>
        <taxon>Alveolata</taxon>
        <taxon>Colpodellida</taxon>
        <taxon>Chromeraceae</taxon>
        <taxon>Chromera</taxon>
    </lineage>
</organism>